<reference evidence="1 2" key="1">
    <citation type="submission" date="2016-02" db="EMBL/GenBank/DDBJ databases">
        <authorList>
            <person name="Wen L."/>
            <person name="He K."/>
            <person name="Yang H."/>
        </authorList>
    </citation>
    <scope>NUCLEOTIDE SEQUENCE [LARGE SCALE GENOMIC DNA]</scope>
    <source>
        <strain evidence="1 2">KLE1704</strain>
    </source>
</reference>
<evidence type="ECO:0000313" key="2">
    <source>
        <dbReference type="Proteomes" id="UP000070319"/>
    </source>
</evidence>
<protein>
    <submittedName>
        <fullName evidence="1">Uncharacterized protein</fullName>
    </submittedName>
</protein>
<sequence length="256" mass="28438">QAAPLQVRFWAGEGSNKVAMSAYLTFRVESVVGSSVTKLFEDKPVSKVSSYDYTIPSDQYATANRISIYAYEDAARTKEIDSKQVNIIAANPTPFPRPEPWSADLVYMNGEYLMHDDQEGEDEDVLYMWTSRVPGNTEISPKEWIEAYPESGLWTPYPYSTLLAGRIILGKFGMIDSAVFQNGYMISQQGVDASGNPTDDYRKFGTEEFTPNLLLNFALGSFEGNVVKVNGGVFKNIQSPNGSFKIDEEGNIQIIG</sequence>
<dbReference type="EMBL" id="LTDF01000096">
    <property type="protein sequence ID" value="KXT48785.1"/>
    <property type="molecule type" value="Genomic_DNA"/>
</dbReference>
<accession>A0A139LBI2</accession>
<feature type="non-terminal residue" evidence="1">
    <location>
        <position position="256"/>
    </location>
</feature>
<organism evidence="1">
    <name type="scientific">Bacteroides intestinalis</name>
    <dbReference type="NCBI Taxonomy" id="329854"/>
    <lineage>
        <taxon>Bacteria</taxon>
        <taxon>Pseudomonadati</taxon>
        <taxon>Bacteroidota</taxon>
        <taxon>Bacteroidia</taxon>
        <taxon>Bacteroidales</taxon>
        <taxon>Bacteroidaceae</taxon>
        <taxon>Bacteroides</taxon>
    </lineage>
</organism>
<proteinExistence type="predicted"/>
<gene>
    <name evidence="1" type="ORF">HMPREF2531_02773</name>
</gene>
<evidence type="ECO:0000313" key="1">
    <source>
        <dbReference type="EMBL" id="KXT48785.1"/>
    </source>
</evidence>
<name>A0A139LBI2_9BACE</name>
<feature type="non-terminal residue" evidence="1">
    <location>
        <position position="1"/>
    </location>
</feature>
<comment type="caution">
    <text evidence="1">The sequence shown here is derived from an EMBL/GenBank/DDBJ whole genome shotgun (WGS) entry which is preliminary data.</text>
</comment>
<dbReference type="AlphaFoldDB" id="A0A139LBI2"/>
<dbReference type="Proteomes" id="UP000070319">
    <property type="component" value="Unassembled WGS sequence"/>
</dbReference>
<dbReference type="RefSeq" id="WP_197482269.1">
    <property type="nucleotide sequence ID" value="NZ_KQ968699.1"/>
</dbReference>